<evidence type="ECO:0000313" key="4">
    <source>
        <dbReference type="Proteomes" id="UP001595904"/>
    </source>
</evidence>
<feature type="signal peptide" evidence="1">
    <location>
        <begin position="1"/>
        <end position="21"/>
    </location>
</feature>
<dbReference type="Pfam" id="PF12697">
    <property type="entry name" value="Abhydrolase_6"/>
    <property type="match status" value="1"/>
</dbReference>
<dbReference type="InterPro" id="IPR050266">
    <property type="entry name" value="AB_hydrolase_sf"/>
</dbReference>
<protein>
    <submittedName>
        <fullName evidence="3">Alpha/beta fold hydrolase</fullName>
    </submittedName>
</protein>
<feature type="domain" description="AB hydrolase-1" evidence="2">
    <location>
        <begin position="51"/>
        <end position="265"/>
    </location>
</feature>
<comment type="caution">
    <text evidence="3">The sequence shown here is derived from an EMBL/GenBank/DDBJ whole genome shotgun (WGS) entry which is preliminary data.</text>
</comment>
<sequence>MLELFARASALLMLVVVAAVGAESTPYEQASTDVRGHKLQFRVYRGGQATVVLESGFGYGADAWDGLASRLRSATGATVISYDRAGLGMSDLPDEPYDIHEEVIGLHTGLLALGRSHDVVLVGHSYGGYLIQLYANFHPEDVRGLVYADPTTIAGIDALNATKMAESLIRQNDVSNPTKQQRANLRIAKSYASAHETMRRYPVVCDVPVVVITAGKTPQGMASEALDAWRRGHAELVAQSGGTRMIAEQSGHMVPFDQPDVVIEAVSSVFKSPHGRARLATPGKLCAAR</sequence>
<dbReference type="InterPro" id="IPR000073">
    <property type="entry name" value="AB_hydrolase_1"/>
</dbReference>
<dbReference type="PANTHER" id="PTHR43798:SF5">
    <property type="entry name" value="MONOACYLGLYCEROL LIPASE ABHD6"/>
    <property type="match status" value="1"/>
</dbReference>
<dbReference type="GO" id="GO:0016787">
    <property type="term" value="F:hydrolase activity"/>
    <property type="evidence" value="ECO:0007669"/>
    <property type="project" value="UniProtKB-KW"/>
</dbReference>
<dbReference type="EMBL" id="JBHSDU010000014">
    <property type="protein sequence ID" value="MFC4312351.1"/>
    <property type="molecule type" value="Genomic_DNA"/>
</dbReference>
<keyword evidence="3" id="KW-0378">Hydrolase</keyword>
<dbReference type="SUPFAM" id="SSF53474">
    <property type="entry name" value="alpha/beta-Hydrolases"/>
    <property type="match status" value="1"/>
</dbReference>
<evidence type="ECO:0000313" key="3">
    <source>
        <dbReference type="EMBL" id="MFC4312351.1"/>
    </source>
</evidence>
<gene>
    <name evidence="3" type="ORF">ACFPN2_24930</name>
</gene>
<proteinExistence type="predicted"/>
<organism evidence="3 4">
    <name type="scientific">Steroidobacter flavus</name>
    <dbReference type="NCBI Taxonomy" id="1842136"/>
    <lineage>
        <taxon>Bacteria</taxon>
        <taxon>Pseudomonadati</taxon>
        <taxon>Pseudomonadota</taxon>
        <taxon>Gammaproteobacteria</taxon>
        <taxon>Steroidobacterales</taxon>
        <taxon>Steroidobacteraceae</taxon>
        <taxon>Steroidobacter</taxon>
    </lineage>
</organism>
<feature type="chain" id="PRO_5045731086" evidence="1">
    <location>
        <begin position="22"/>
        <end position="289"/>
    </location>
</feature>
<evidence type="ECO:0000259" key="2">
    <source>
        <dbReference type="Pfam" id="PF12697"/>
    </source>
</evidence>
<dbReference type="PANTHER" id="PTHR43798">
    <property type="entry name" value="MONOACYLGLYCEROL LIPASE"/>
    <property type="match status" value="1"/>
</dbReference>
<keyword evidence="4" id="KW-1185">Reference proteome</keyword>
<dbReference type="Gene3D" id="3.40.50.1820">
    <property type="entry name" value="alpha/beta hydrolase"/>
    <property type="match status" value="1"/>
</dbReference>
<dbReference type="InterPro" id="IPR029058">
    <property type="entry name" value="AB_hydrolase_fold"/>
</dbReference>
<keyword evidence="1" id="KW-0732">Signal</keyword>
<dbReference type="PRINTS" id="PR00111">
    <property type="entry name" value="ABHYDROLASE"/>
</dbReference>
<dbReference type="Proteomes" id="UP001595904">
    <property type="component" value="Unassembled WGS sequence"/>
</dbReference>
<name>A0ABV8SXQ1_9GAMM</name>
<dbReference type="RefSeq" id="WP_380601667.1">
    <property type="nucleotide sequence ID" value="NZ_JBHSDU010000014.1"/>
</dbReference>
<evidence type="ECO:0000256" key="1">
    <source>
        <dbReference type="SAM" id="SignalP"/>
    </source>
</evidence>
<accession>A0ABV8SXQ1</accession>
<reference evidence="4" key="1">
    <citation type="journal article" date="2019" name="Int. J. Syst. Evol. Microbiol.">
        <title>The Global Catalogue of Microorganisms (GCM) 10K type strain sequencing project: providing services to taxonomists for standard genome sequencing and annotation.</title>
        <authorList>
            <consortium name="The Broad Institute Genomics Platform"/>
            <consortium name="The Broad Institute Genome Sequencing Center for Infectious Disease"/>
            <person name="Wu L."/>
            <person name="Ma J."/>
        </authorList>
    </citation>
    <scope>NUCLEOTIDE SEQUENCE [LARGE SCALE GENOMIC DNA]</scope>
    <source>
        <strain evidence="4">CGMCC 1.10759</strain>
    </source>
</reference>